<keyword evidence="2" id="KW-0472">Membrane</keyword>
<protein>
    <submittedName>
        <fullName evidence="3">Uncharacterized protein</fullName>
    </submittedName>
</protein>
<proteinExistence type="predicted"/>
<dbReference type="EMBL" id="JAGMUV010000001">
    <property type="protein sequence ID" value="KAH7176839.1"/>
    <property type="molecule type" value="Genomic_DNA"/>
</dbReference>
<feature type="transmembrane region" description="Helical" evidence="2">
    <location>
        <begin position="417"/>
        <end position="435"/>
    </location>
</feature>
<dbReference type="AlphaFoldDB" id="A0A9P9FV67"/>
<comment type="caution">
    <text evidence="3">The sequence shown here is derived from an EMBL/GenBank/DDBJ whole genome shotgun (WGS) entry which is preliminary data.</text>
</comment>
<gene>
    <name evidence="3" type="ORF">EDB81DRAFT_875631</name>
</gene>
<dbReference type="InterPro" id="IPR021840">
    <property type="entry name" value="DUF3433"/>
</dbReference>
<feature type="transmembrane region" description="Helical" evidence="2">
    <location>
        <begin position="381"/>
        <end position="405"/>
    </location>
</feature>
<feature type="transmembrane region" description="Helical" evidence="2">
    <location>
        <begin position="44"/>
        <end position="65"/>
    </location>
</feature>
<evidence type="ECO:0000256" key="2">
    <source>
        <dbReference type="SAM" id="Phobius"/>
    </source>
</evidence>
<name>A0A9P9FV67_9HYPO</name>
<accession>A0A9P9FV67</accession>
<reference evidence="3" key="1">
    <citation type="journal article" date="2021" name="Nat. Commun.">
        <title>Genetic determinants of endophytism in the Arabidopsis root mycobiome.</title>
        <authorList>
            <person name="Mesny F."/>
            <person name="Miyauchi S."/>
            <person name="Thiergart T."/>
            <person name="Pickel B."/>
            <person name="Atanasova L."/>
            <person name="Karlsson M."/>
            <person name="Huettel B."/>
            <person name="Barry K.W."/>
            <person name="Haridas S."/>
            <person name="Chen C."/>
            <person name="Bauer D."/>
            <person name="Andreopoulos W."/>
            <person name="Pangilinan J."/>
            <person name="LaButti K."/>
            <person name="Riley R."/>
            <person name="Lipzen A."/>
            <person name="Clum A."/>
            <person name="Drula E."/>
            <person name="Henrissat B."/>
            <person name="Kohler A."/>
            <person name="Grigoriev I.V."/>
            <person name="Martin F.M."/>
            <person name="Hacquard S."/>
        </authorList>
    </citation>
    <scope>NUCLEOTIDE SEQUENCE</scope>
    <source>
        <strain evidence="3">MPI-CAGE-AT-0147</strain>
    </source>
</reference>
<feature type="transmembrane region" description="Helical" evidence="2">
    <location>
        <begin position="257"/>
        <end position="277"/>
    </location>
</feature>
<dbReference type="Proteomes" id="UP000738349">
    <property type="component" value="Unassembled WGS sequence"/>
</dbReference>
<feature type="transmembrane region" description="Helical" evidence="2">
    <location>
        <begin position="86"/>
        <end position="107"/>
    </location>
</feature>
<keyword evidence="2" id="KW-1133">Transmembrane helix</keyword>
<dbReference type="Pfam" id="PF11915">
    <property type="entry name" value="DUF3433"/>
    <property type="match status" value="1"/>
</dbReference>
<dbReference type="OrthoDB" id="3057599at2759"/>
<evidence type="ECO:0000256" key="1">
    <source>
        <dbReference type="SAM" id="MobiDB-lite"/>
    </source>
</evidence>
<evidence type="ECO:0000313" key="3">
    <source>
        <dbReference type="EMBL" id="KAH7176839.1"/>
    </source>
</evidence>
<dbReference type="PANTHER" id="PTHR37544">
    <property type="entry name" value="SPRAY-RELATED"/>
    <property type="match status" value="1"/>
</dbReference>
<dbReference type="PANTHER" id="PTHR37544:SF1">
    <property type="entry name" value="PHOSPHORIBOSYLAMINOIMIDAZOLE-SUCCINOCARBOXAMIDE SYNTHASE"/>
    <property type="match status" value="1"/>
</dbReference>
<feature type="region of interest" description="Disordered" evidence="1">
    <location>
        <begin position="547"/>
        <end position="586"/>
    </location>
</feature>
<keyword evidence="4" id="KW-1185">Reference proteome</keyword>
<organism evidence="3 4">
    <name type="scientific">Dactylonectria macrodidyma</name>
    <dbReference type="NCBI Taxonomy" id="307937"/>
    <lineage>
        <taxon>Eukaryota</taxon>
        <taxon>Fungi</taxon>
        <taxon>Dikarya</taxon>
        <taxon>Ascomycota</taxon>
        <taxon>Pezizomycotina</taxon>
        <taxon>Sordariomycetes</taxon>
        <taxon>Hypocreomycetidae</taxon>
        <taxon>Hypocreales</taxon>
        <taxon>Nectriaceae</taxon>
        <taxon>Dactylonectria</taxon>
    </lineage>
</organism>
<evidence type="ECO:0000313" key="4">
    <source>
        <dbReference type="Proteomes" id="UP000738349"/>
    </source>
</evidence>
<feature type="compositionally biased region" description="Polar residues" evidence="1">
    <location>
        <begin position="547"/>
        <end position="556"/>
    </location>
</feature>
<keyword evidence="2" id="KW-0812">Transmembrane</keyword>
<sequence length="586" mass="65792">MSYVPKEESEPSGDQAYLTQHLDMTYSAIPDARTWAHVVRNRHWLTLFTNLIAIFGGLLVVPMKFSFIQIWDDGKGTGWDIQISSIAATVLGAVYLVYFLIGIRLLFCFWDRTTGLKWDPNSISAQVALLRESNVRTALQGTEFMTIQQLQDFVKTWPRNHGRLRLGYWIETRDDISRVVYGLHFLPRSGGTTNQGKTSIPASQRTADCSYSNDNRPIKVLAVNNESNTRSLDAWAGTPLAKHRFIGGFNLFVSDPWILFMLLITLVLVGLMTLALVKGYLDRRIKLVRLSESFNKQIGSDLISMSATSFIYSFIFRSLPSLYFGIICSTFLISDTWHRIHKPIHGMDKPAVAKNSIFLNYISPLPHEVIYTAFGNGHYRVALGSILALLGQTSPLVAGGVFVFNEEEMTVRASWPSAGYIYAMLWLNCFALLFSRLDLTYACGRGLGTILDVASFCYDSPMLQDPGFNHDPTDEEEHVKARVLIEKRNYAYGYYRGISGRRRLGFSWATTDLNDQGAQGASDVDRVKIRYRQLRFGIKFFRPPAVQGQTSGSGRQSHGVHIDAGNLFGPINQTTAAGDEQDFSAE</sequence>